<evidence type="ECO:0000256" key="2">
    <source>
        <dbReference type="SAM" id="SignalP"/>
    </source>
</evidence>
<dbReference type="PROSITE" id="PS51257">
    <property type="entry name" value="PROKAR_LIPOPROTEIN"/>
    <property type="match status" value="1"/>
</dbReference>
<evidence type="ECO:0008006" key="5">
    <source>
        <dbReference type="Google" id="ProtNLM"/>
    </source>
</evidence>
<protein>
    <recommendedName>
        <fullName evidence="5">Lipoprotein</fullName>
    </recommendedName>
</protein>
<evidence type="ECO:0000313" key="3">
    <source>
        <dbReference type="EMBL" id="MDN4609296.1"/>
    </source>
</evidence>
<accession>A0ABT8JVU5</accession>
<evidence type="ECO:0000313" key="4">
    <source>
        <dbReference type="Proteomes" id="UP001174209"/>
    </source>
</evidence>
<dbReference type="EMBL" id="JAROCG010000001">
    <property type="protein sequence ID" value="MDN4609296.1"/>
    <property type="molecule type" value="Genomic_DNA"/>
</dbReference>
<dbReference type="Proteomes" id="UP001174209">
    <property type="component" value="Unassembled WGS sequence"/>
</dbReference>
<keyword evidence="2" id="KW-0732">Signal</keyword>
<evidence type="ECO:0000256" key="1">
    <source>
        <dbReference type="SAM" id="MobiDB-lite"/>
    </source>
</evidence>
<organism evidence="3 4">
    <name type="scientific">Arthrobacter burdickii</name>
    <dbReference type="NCBI Taxonomy" id="3035920"/>
    <lineage>
        <taxon>Bacteria</taxon>
        <taxon>Bacillati</taxon>
        <taxon>Actinomycetota</taxon>
        <taxon>Actinomycetes</taxon>
        <taxon>Micrococcales</taxon>
        <taxon>Micrococcaceae</taxon>
        <taxon>Arthrobacter</taxon>
    </lineage>
</organism>
<name>A0ABT8JVU5_9MICC</name>
<keyword evidence="4" id="KW-1185">Reference proteome</keyword>
<feature type="region of interest" description="Disordered" evidence="1">
    <location>
        <begin position="77"/>
        <end position="101"/>
    </location>
</feature>
<feature type="signal peptide" evidence="2">
    <location>
        <begin position="1"/>
        <end position="25"/>
    </location>
</feature>
<comment type="caution">
    <text evidence="3">The sequence shown here is derived from an EMBL/GenBank/DDBJ whole genome shotgun (WGS) entry which is preliminary data.</text>
</comment>
<sequence>MGNRSKSSTAATVGTAFLLAGCAIAPSFSQDEKREMRDSASVYQQAVLEDLVVTESEYRGAVDATRDCVRDKGWGVGPLTEQDGNQLGFQSSYSGDAPPANEEMQACNNEFVSQVGPIWVSQRAPLTR</sequence>
<feature type="compositionally biased region" description="Polar residues" evidence="1">
    <location>
        <begin position="82"/>
        <end position="94"/>
    </location>
</feature>
<reference evidence="3" key="1">
    <citation type="submission" date="2023-06" db="EMBL/GenBank/DDBJ databases">
        <title>MT1 and MT2 Draft Genomes of Novel Species.</title>
        <authorList>
            <person name="Venkateswaran K."/>
        </authorList>
    </citation>
    <scope>NUCLEOTIDE SEQUENCE</scope>
    <source>
        <strain evidence="3">IIF3SC-B10</strain>
    </source>
</reference>
<proteinExistence type="predicted"/>
<dbReference type="RefSeq" id="WP_301223999.1">
    <property type="nucleotide sequence ID" value="NZ_JAROCG010000001.1"/>
</dbReference>
<feature type="chain" id="PRO_5045762214" description="Lipoprotein" evidence="2">
    <location>
        <begin position="26"/>
        <end position="128"/>
    </location>
</feature>
<gene>
    <name evidence="3" type="ORF">P5G52_00275</name>
</gene>